<evidence type="ECO:0000313" key="2">
    <source>
        <dbReference type="EMBL" id="BDR92980.1"/>
    </source>
</evidence>
<dbReference type="Gene3D" id="3.20.20.140">
    <property type="entry name" value="Metal-dependent hydrolases"/>
    <property type="match status" value="1"/>
</dbReference>
<dbReference type="Proteomes" id="UP001060771">
    <property type="component" value="Chromosome"/>
</dbReference>
<protein>
    <recommendedName>
        <fullName evidence="1">Amidohydrolase-related domain-containing protein</fullName>
    </recommendedName>
</protein>
<sequence length="308" mass="35345">MIIDFHACPSTDLLSIRNKLSLIKVMRAVLQPIDALPLLHILPNEFFTELSIEDPHSALLWGKYIERLTSLWSPRMYDNMKVWYEASTNDYDFFIPFASINPALGAKYVHEKLSELDNLGVQGIVVSPTLQLFDPVKAKAFRPILEYVERKDLLLVMHLDPCPRDVGICFKNLMPDALSEVLDRYSIRMVLSALGISESMIYPWLERITRLMKRYDKVYIETSGISCILFNTLIGRNAVKSIGAERILYGGGYPFLRFRQVIKNLNCVESSELSKRDLEAVLYDNAFDLLRDMGVSIDDEKIEEQKVI</sequence>
<dbReference type="RefSeq" id="WP_188603871.1">
    <property type="nucleotide sequence ID" value="NZ_AP026830.1"/>
</dbReference>
<keyword evidence="3" id="KW-1185">Reference proteome</keyword>
<name>A0ABM8BPN1_9CREN</name>
<dbReference type="SUPFAM" id="SSF51556">
    <property type="entry name" value="Metallo-dependent hydrolases"/>
    <property type="match status" value="1"/>
</dbReference>
<dbReference type="InterPro" id="IPR032466">
    <property type="entry name" value="Metal_Hydrolase"/>
</dbReference>
<dbReference type="GeneID" id="76207617"/>
<gene>
    <name evidence="2" type="ORF">Vsou_20730</name>
</gene>
<proteinExistence type="predicted"/>
<evidence type="ECO:0000313" key="3">
    <source>
        <dbReference type="Proteomes" id="UP001060771"/>
    </source>
</evidence>
<accession>A0ABM8BPN1</accession>
<dbReference type="EMBL" id="AP026830">
    <property type="protein sequence ID" value="BDR92980.1"/>
    <property type="molecule type" value="Genomic_DNA"/>
</dbReference>
<dbReference type="InterPro" id="IPR006680">
    <property type="entry name" value="Amidohydro-rel"/>
</dbReference>
<reference evidence="3" key="1">
    <citation type="submission" date="2022-09" db="EMBL/GenBank/DDBJ databases">
        <title>Complete genome sequence of Vulcanisaeta souniana.</title>
        <authorList>
            <person name="Kato S."/>
            <person name="Itoh T."/>
            <person name="Ohkuma M."/>
        </authorList>
    </citation>
    <scope>NUCLEOTIDE SEQUENCE [LARGE SCALE GENOMIC DNA]</scope>
    <source>
        <strain evidence="3">JCM 11219</strain>
    </source>
</reference>
<feature type="domain" description="Amidohydrolase-related" evidence="1">
    <location>
        <begin position="85"/>
        <end position="291"/>
    </location>
</feature>
<evidence type="ECO:0000259" key="1">
    <source>
        <dbReference type="Pfam" id="PF04909"/>
    </source>
</evidence>
<dbReference type="Pfam" id="PF04909">
    <property type="entry name" value="Amidohydro_2"/>
    <property type="match status" value="1"/>
</dbReference>
<organism evidence="2 3">
    <name type="scientific">Vulcanisaeta souniana JCM 11219</name>
    <dbReference type="NCBI Taxonomy" id="1293586"/>
    <lineage>
        <taxon>Archaea</taxon>
        <taxon>Thermoproteota</taxon>
        <taxon>Thermoprotei</taxon>
        <taxon>Thermoproteales</taxon>
        <taxon>Thermoproteaceae</taxon>
        <taxon>Vulcanisaeta</taxon>
    </lineage>
</organism>